<evidence type="ECO:0000256" key="2">
    <source>
        <dbReference type="ARBA" id="ARBA00022692"/>
    </source>
</evidence>
<dbReference type="Proteomes" id="UP000681720">
    <property type="component" value="Unassembled WGS sequence"/>
</dbReference>
<feature type="transmembrane region" description="Helical" evidence="8">
    <location>
        <begin position="182"/>
        <end position="205"/>
    </location>
</feature>
<dbReference type="InterPro" id="IPR017452">
    <property type="entry name" value="GPCR_Rhodpsn_7TM"/>
</dbReference>
<evidence type="ECO:0000256" key="5">
    <source>
        <dbReference type="ARBA" id="ARBA00023136"/>
    </source>
</evidence>
<evidence type="ECO:0000256" key="3">
    <source>
        <dbReference type="ARBA" id="ARBA00022989"/>
    </source>
</evidence>
<feature type="transmembrane region" description="Helical" evidence="8">
    <location>
        <begin position="283"/>
        <end position="303"/>
    </location>
</feature>
<dbReference type="PROSITE" id="PS50262">
    <property type="entry name" value="G_PROTEIN_RECEP_F1_2"/>
    <property type="match status" value="1"/>
</dbReference>
<dbReference type="OrthoDB" id="10019141at2759"/>
<keyword evidence="5 8" id="KW-0472">Membrane</keyword>
<protein>
    <recommendedName>
        <fullName evidence="9">G-protein coupled receptors family 1 profile domain-containing protein</fullName>
    </recommendedName>
</protein>
<organism evidence="10 12">
    <name type="scientific">Rotaria magnacalcarata</name>
    <dbReference type="NCBI Taxonomy" id="392030"/>
    <lineage>
        <taxon>Eukaryota</taxon>
        <taxon>Metazoa</taxon>
        <taxon>Spiralia</taxon>
        <taxon>Gnathifera</taxon>
        <taxon>Rotifera</taxon>
        <taxon>Eurotatoria</taxon>
        <taxon>Bdelloidea</taxon>
        <taxon>Philodinida</taxon>
        <taxon>Philodinidae</taxon>
        <taxon>Rotaria</taxon>
    </lineage>
</organism>
<dbReference type="Gene3D" id="1.20.1070.10">
    <property type="entry name" value="Rhodopsin 7-helix transmembrane proteins"/>
    <property type="match status" value="1"/>
</dbReference>
<feature type="transmembrane region" description="Helical" evidence="8">
    <location>
        <begin position="135"/>
        <end position="156"/>
    </location>
</feature>
<dbReference type="EMBL" id="CAJOBJ010003497">
    <property type="protein sequence ID" value="CAF3967521.1"/>
    <property type="molecule type" value="Genomic_DNA"/>
</dbReference>
<dbReference type="EMBL" id="CAJNOW010005776">
    <property type="protein sequence ID" value="CAF1463887.1"/>
    <property type="molecule type" value="Genomic_DNA"/>
</dbReference>
<evidence type="ECO:0000259" key="9">
    <source>
        <dbReference type="PROSITE" id="PS50262"/>
    </source>
</evidence>
<dbReference type="AlphaFoldDB" id="A0A815QIS6"/>
<dbReference type="InterPro" id="IPR000276">
    <property type="entry name" value="GPCR_Rhodpsn"/>
</dbReference>
<evidence type="ECO:0000313" key="10">
    <source>
        <dbReference type="EMBL" id="CAF1463887.1"/>
    </source>
</evidence>
<keyword evidence="6" id="KW-0675">Receptor</keyword>
<feature type="transmembrane region" description="Helical" evidence="8">
    <location>
        <begin position="54"/>
        <end position="74"/>
    </location>
</feature>
<dbReference type="GO" id="GO:0004930">
    <property type="term" value="F:G protein-coupled receptor activity"/>
    <property type="evidence" value="ECO:0007669"/>
    <property type="project" value="UniProtKB-KW"/>
</dbReference>
<accession>A0A815QIS6</accession>
<evidence type="ECO:0000313" key="12">
    <source>
        <dbReference type="Proteomes" id="UP000663834"/>
    </source>
</evidence>
<dbReference type="GO" id="GO:0005886">
    <property type="term" value="C:plasma membrane"/>
    <property type="evidence" value="ECO:0007669"/>
    <property type="project" value="TreeGrafter"/>
</dbReference>
<reference evidence="10" key="1">
    <citation type="submission" date="2021-02" db="EMBL/GenBank/DDBJ databases">
        <authorList>
            <person name="Nowell W R."/>
        </authorList>
    </citation>
    <scope>NUCLEOTIDE SEQUENCE</scope>
</reference>
<dbReference type="SUPFAM" id="SSF81321">
    <property type="entry name" value="Family A G protein-coupled receptor-like"/>
    <property type="match status" value="1"/>
</dbReference>
<keyword evidence="3 8" id="KW-1133">Transmembrane helix</keyword>
<evidence type="ECO:0000256" key="1">
    <source>
        <dbReference type="ARBA" id="ARBA00004141"/>
    </source>
</evidence>
<feature type="domain" description="G-protein coupled receptors family 1 profile" evidence="9">
    <location>
        <begin position="35"/>
        <end position="303"/>
    </location>
</feature>
<dbReference type="Proteomes" id="UP000663834">
    <property type="component" value="Unassembled WGS sequence"/>
</dbReference>
<dbReference type="Pfam" id="PF00001">
    <property type="entry name" value="7tm_1"/>
    <property type="match status" value="1"/>
</dbReference>
<keyword evidence="7" id="KW-0807">Transducer</keyword>
<comment type="caution">
    <text evidence="10">The sequence shown here is derived from an EMBL/GenBank/DDBJ whole genome shotgun (WGS) entry which is preliminary data.</text>
</comment>
<keyword evidence="4" id="KW-0297">G-protein coupled receptor</keyword>
<evidence type="ECO:0000256" key="4">
    <source>
        <dbReference type="ARBA" id="ARBA00023040"/>
    </source>
</evidence>
<proteinExistence type="predicted"/>
<name>A0A815QIS6_9BILA</name>
<gene>
    <name evidence="11" type="ORF">GIL414_LOCUS9971</name>
    <name evidence="10" type="ORF">KQP761_LOCUS12678</name>
</gene>
<feature type="transmembrane region" description="Helical" evidence="8">
    <location>
        <begin position="20"/>
        <end position="42"/>
    </location>
</feature>
<keyword evidence="2 8" id="KW-0812">Transmembrane</keyword>
<evidence type="ECO:0000256" key="6">
    <source>
        <dbReference type="ARBA" id="ARBA00023170"/>
    </source>
</evidence>
<feature type="transmembrane region" description="Helical" evidence="8">
    <location>
        <begin position="94"/>
        <end position="115"/>
    </location>
</feature>
<dbReference type="PANTHER" id="PTHR24243:SF230">
    <property type="entry name" value="G-PROTEIN COUPLED RECEPTORS FAMILY 1 PROFILE DOMAIN-CONTAINING PROTEIN"/>
    <property type="match status" value="1"/>
</dbReference>
<feature type="transmembrane region" description="Helical" evidence="8">
    <location>
        <begin position="240"/>
        <end position="260"/>
    </location>
</feature>
<evidence type="ECO:0000256" key="8">
    <source>
        <dbReference type="SAM" id="Phobius"/>
    </source>
</evidence>
<sequence length="329" mass="38368">MTSLSDENLIPLLDTILDEMNLYLSLFIFIFGIVGNILNCLVLSQRILRSNPCALYFLSSSIVNLISIVFGLTTRIMASWHLDPTHTNDWICKFRVYIVFTSRSMSIWLIMLATVDRWLLSSRKGSRRNLSNLKIAKLGICTSFVLSNWFYVHMIYCYEANILDAPLKCYGKNTACRLVTDLVYGLLTIFIPSIVMMFFSIMIISNIHHLRGRIKSVTILSIRGSLQRRQMRLRSTDHHLLRMLLIEVLLLVIFCLPQALHKFYITFKPINSNNNRQDALNHFLYNFDVLLAFMVNGMPFYLYTLAGKTIFRRVLLELLRMFRRKIKLQ</sequence>
<evidence type="ECO:0000256" key="7">
    <source>
        <dbReference type="ARBA" id="ARBA00023224"/>
    </source>
</evidence>
<comment type="subcellular location">
    <subcellularLocation>
        <location evidence="1">Membrane</location>
        <topology evidence="1">Multi-pass membrane protein</topology>
    </subcellularLocation>
</comment>
<evidence type="ECO:0000313" key="11">
    <source>
        <dbReference type="EMBL" id="CAF3967521.1"/>
    </source>
</evidence>
<dbReference type="PANTHER" id="PTHR24243">
    <property type="entry name" value="G-PROTEIN COUPLED RECEPTOR"/>
    <property type="match status" value="1"/>
</dbReference>